<dbReference type="PROSITE" id="PS50013">
    <property type="entry name" value="CHROMO_2"/>
    <property type="match status" value="1"/>
</dbReference>
<comment type="caution">
    <text evidence="2">The sequence shown here is derived from an EMBL/GenBank/DDBJ whole genome shotgun (WGS) entry which is preliminary data.</text>
</comment>
<accession>A0A225UNE8</accession>
<dbReference type="SUPFAM" id="SSF54160">
    <property type="entry name" value="Chromo domain-like"/>
    <property type="match status" value="1"/>
</dbReference>
<dbReference type="Gene3D" id="2.40.50.40">
    <property type="match status" value="1"/>
</dbReference>
<reference evidence="3" key="1">
    <citation type="submission" date="2017-03" db="EMBL/GenBank/DDBJ databases">
        <title>Phytopthora megakarya and P. palmivora, two closely related causual agents of cacao black pod achieved similar genome size and gene model numbers by different mechanisms.</title>
        <authorList>
            <person name="Ali S."/>
            <person name="Shao J."/>
            <person name="Larry D.J."/>
            <person name="Kronmiller B."/>
            <person name="Shen D."/>
            <person name="Strem M.D."/>
            <person name="Melnick R.L."/>
            <person name="Guiltinan M.J."/>
            <person name="Tyler B.M."/>
            <person name="Meinhardt L.W."/>
            <person name="Bailey B.A."/>
        </authorList>
    </citation>
    <scope>NUCLEOTIDE SEQUENCE [LARGE SCALE GENOMIC DNA]</scope>
    <source>
        <strain evidence="3">zdho120</strain>
    </source>
</reference>
<organism evidence="2 3">
    <name type="scientific">Phytophthora megakarya</name>
    <dbReference type="NCBI Taxonomy" id="4795"/>
    <lineage>
        <taxon>Eukaryota</taxon>
        <taxon>Sar</taxon>
        <taxon>Stramenopiles</taxon>
        <taxon>Oomycota</taxon>
        <taxon>Peronosporomycetes</taxon>
        <taxon>Peronosporales</taxon>
        <taxon>Peronosporaceae</taxon>
        <taxon>Phytophthora</taxon>
    </lineage>
</organism>
<name>A0A225UNE8_9STRA</name>
<protein>
    <recommendedName>
        <fullName evidence="1">Chromo domain-containing protein</fullName>
    </recommendedName>
</protein>
<evidence type="ECO:0000259" key="1">
    <source>
        <dbReference type="PROSITE" id="PS50013"/>
    </source>
</evidence>
<evidence type="ECO:0000313" key="3">
    <source>
        <dbReference type="Proteomes" id="UP000198211"/>
    </source>
</evidence>
<sequence length="194" mass="22508">MVVNLDNVSEHLALLRHSLQEMHKEVVESKERRRLQDMAVYKGTPANFDVGDFVLWSRVDQRLPTNKLLGQWVGPFKVIEAKQHSFLIKHLITGREYDVHASRLRFYCDEDLNQSAELLELVSSQGIMLGVEAIRDHRYNRVLSRWELLVSWVGLQAIEDSWEPLVTLLQDVPTKVNEYVASTDPDDELRDQVD</sequence>
<dbReference type="AlphaFoldDB" id="A0A225UNE8"/>
<dbReference type="EMBL" id="NBNE01014377">
    <property type="protein sequence ID" value="OWY94441.1"/>
    <property type="molecule type" value="Genomic_DNA"/>
</dbReference>
<proteinExistence type="predicted"/>
<dbReference type="InterPro" id="IPR000953">
    <property type="entry name" value="Chromo/chromo_shadow_dom"/>
</dbReference>
<dbReference type="Proteomes" id="UP000198211">
    <property type="component" value="Unassembled WGS sequence"/>
</dbReference>
<dbReference type="InterPro" id="IPR016197">
    <property type="entry name" value="Chromo-like_dom_sf"/>
</dbReference>
<gene>
    <name evidence="2" type="ORF">PHMEG_00035828</name>
</gene>
<keyword evidence="3" id="KW-1185">Reference proteome</keyword>
<dbReference type="CDD" id="cd00024">
    <property type="entry name" value="CD_CSD"/>
    <property type="match status" value="1"/>
</dbReference>
<dbReference type="OrthoDB" id="101786at2759"/>
<evidence type="ECO:0000313" key="2">
    <source>
        <dbReference type="EMBL" id="OWY94441.1"/>
    </source>
</evidence>
<feature type="domain" description="Chromo" evidence="1">
    <location>
        <begin position="129"/>
        <end position="179"/>
    </location>
</feature>